<protein>
    <recommendedName>
        <fullName evidence="2">Thiol:disulfide interchange protein DsbA</fullName>
    </recommendedName>
</protein>
<dbReference type="InterPro" id="IPR023205">
    <property type="entry name" value="DsbA/DsbL"/>
</dbReference>
<dbReference type="Gene3D" id="3.40.30.10">
    <property type="entry name" value="Glutaredoxin"/>
    <property type="match status" value="1"/>
</dbReference>
<evidence type="ECO:0000313" key="8">
    <source>
        <dbReference type="EMBL" id="MFC5906588.1"/>
    </source>
</evidence>
<feature type="chain" id="PRO_5046007103" description="Thiol:disulfide interchange protein DsbA" evidence="6">
    <location>
        <begin position="30"/>
        <end position="214"/>
    </location>
</feature>
<sequence>MRITKLFRGALVPAALLGVLGLGPLPAVAGTVPQEGREYVRLATPVAGAAPREVVEVFWYNCRHSQQLEQPLDDWAARQHPPVTVRRIPAAWPDRPDMMGYARLYYTLDALGVAQRYALPVFHAVRDEQQDLSTEPAVLRWARSAGLDPAKVQQAYESAEVQQETEDAPALRDRYQVDEMPTVVVGGAFRTSPFESGGVPQTVDVLDYLYQQAG</sequence>
<keyword evidence="3 6" id="KW-0732">Signal</keyword>
<comment type="similarity">
    <text evidence="1">Belongs to the thioredoxin family. DsbA subfamily.</text>
</comment>
<organism evidence="8 9">
    <name type="scientific">Streptacidiphilus monticola</name>
    <dbReference type="NCBI Taxonomy" id="2161674"/>
    <lineage>
        <taxon>Bacteria</taxon>
        <taxon>Bacillati</taxon>
        <taxon>Actinomycetota</taxon>
        <taxon>Actinomycetes</taxon>
        <taxon>Kitasatosporales</taxon>
        <taxon>Streptomycetaceae</taxon>
        <taxon>Streptacidiphilus</taxon>
    </lineage>
</organism>
<gene>
    <name evidence="8" type="ORF">ACFP3V_05060</name>
</gene>
<dbReference type="Proteomes" id="UP001596174">
    <property type="component" value="Unassembled WGS sequence"/>
</dbReference>
<dbReference type="PANTHER" id="PTHR35891:SF3">
    <property type="entry name" value="THIOL:DISULFIDE INTERCHANGE PROTEIN DSBL"/>
    <property type="match status" value="1"/>
</dbReference>
<comment type="caution">
    <text evidence="8">The sequence shown here is derived from an EMBL/GenBank/DDBJ whole genome shotgun (WGS) entry which is preliminary data.</text>
</comment>
<dbReference type="Pfam" id="PF01323">
    <property type="entry name" value="DSBA"/>
    <property type="match status" value="1"/>
</dbReference>
<dbReference type="CDD" id="cd03019">
    <property type="entry name" value="DsbA_DsbA"/>
    <property type="match status" value="1"/>
</dbReference>
<feature type="signal peptide" evidence="6">
    <location>
        <begin position="1"/>
        <end position="29"/>
    </location>
</feature>
<name>A0ABW1FX36_9ACTN</name>
<reference evidence="9" key="1">
    <citation type="journal article" date="2019" name="Int. J. Syst. Evol. Microbiol.">
        <title>The Global Catalogue of Microorganisms (GCM) 10K type strain sequencing project: providing services to taxonomists for standard genome sequencing and annotation.</title>
        <authorList>
            <consortium name="The Broad Institute Genomics Platform"/>
            <consortium name="The Broad Institute Genome Sequencing Center for Infectious Disease"/>
            <person name="Wu L."/>
            <person name="Ma J."/>
        </authorList>
    </citation>
    <scope>NUCLEOTIDE SEQUENCE [LARGE SCALE GENOMIC DNA]</scope>
    <source>
        <strain evidence="9">JCM 4816</strain>
    </source>
</reference>
<evidence type="ECO:0000256" key="6">
    <source>
        <dbReference type="SAM" id="SignalP"/>
    </source>
</evidence>
<evidence type="ECO:0000313" key="9">
    <source>
        <dbReference type="Proteomes" id="UP001596174"/>
    </source>
</evidence>
<keyword evidence="5" id="KW-0676">Redox-active center</keyword>
<keyword evidence="4" id="KW-1015">Disulfide bond</keyword>
<evidence type="ECO:0000256" key="4">
    <source>
        <dbReference type="ARBA" id="ARBA00023157"/>
    </source>
</evidence>
<dbReference type="PANTHER" id="PTHR35891">
    <property type="entry name" value="THIOL:DISULFIDE INTERCHANGE PROTEIN DSBA"/>
    <property type="match status" value="1"/>
</dbReference>
<proteinExistence type="inferred from homology"/>
<feature type="domain" description="DSBA-like thioredoxin" evidence="7">
    <location>
        <begin position="88"/>
        <end position="188"/>
    </location>
</feature>
<evidence type="ECO:0000256" key="5">
    <source>
        <dbReference type="ARBA" id="ARBA00023284"/>
    </source>
</evidence>
<accession>A0ABW1FX36</accession>
<dbReference type="EMBL" id="JBHSQJ010000014">
    <property type="protein sequence ID" value="MFC5906588.1"/>
    <property type="molecule type" value="Genomic_DNA"/>
</dbReference>
<keyword evidence="9" id="KW-1185">Reference proteome</keyword>
<evidence type="ECO:0000256" key="2">
    <source>
        <dbReference type="ARBA" id="ARBA00013831"/>
    </source>
</evidence>
<dbReference type="RefSeq" id="WP_380580147.1">
    <property type="nucleotide sequence ID" value="NZ_JBHSQJ010000014.1"/>
</dbReference>
<evidence type="ECO:0000259" key="7">
    <source>
        <dbReference type="Pfam" id="PF01323"/>
    </source>
</evidence>
<dbReference type="InterPro" id="IPR050824">
    <property type="entry name" value="Thiol_disulfide_DsbA"/>
</dbReference>
<evidence type="ECO:0000256" key="1">
    <source>
        <dbReference type="ARBA" id="ARBA00005791"/>
    </source>
</evidence>
<dbReference type="SUPFAM" id="SSF52833">
    <property type="entry name" value="Thioredoxin-like"/>
    <property type="match status" value="1"/>
</dbReference>
<dbReference type="InterPro" id="IPR001853">
    <property type="entry name" value="DSBA-like_thioredoxin_dom"/>
</dbReference>
<evidence type="ECO:0000256" key="3">
    <source>
        <dbReference type="ARBA" id="ARBA00022729"/>
    </source>
</evidence>
<dbReference type="InterPro" id="IPR036249">
    <property type="entry name" value="Thioredoxin-like_sf"/>
</dbReference>